<dbReference type="GeneID" id="54365757"/>
<dbReference type="PANTHER" id="PTHR45783">
    <property type="entry name" value="KINESIN LIGHT CHAIN"/>
    <property type="match status" value="1"/>
</dbReference>
<dbReference type="Proteomes" id="UP000504637">
    <property type="component" value="Unplaced"/>
</dbReference>
<dbReference type="InterPro" id="IPR002151">
    <property type="entry name" value="Kinesin_light"/>
</dbReference>
<protein>
    <recommendedName>
        <fullName evidence="7">TPR-like protein</fullName>
    </recommendedName>
</protein>
<reference evidence="6" key="2">
    <citation type="submission" date="2020-04" db="EMBL/GenBank/DDBJ databases">
        <authorList>
            <consortium name="NCBI Genome Project"/>
        </authorList>
    </citation>
    <scope>NUCLEOTIDE SEQUENCE</scope>
    <source>
        <strain evidence="6">CBS 342.82</strain>
    </source>
</reference>
<keyword evidence="3" id="KW-0677">Repeat</keyword>
<evidence type="ECO:0000256" key="3">
    <source>
        <dbReference type="ARBA" id="ARBA00022737"/>
    </source>
</evidence>
<evidence type="ECO:0000256" key="2">
    <source>
        <dbReference type="ARBA" id="ARBA00022490"/>
    </source>
</evidence>
<keyword evidence="2" id="KW-0963">Cytoplasm</keyword>
<reference evidence="6" key="3">
    <citation type="submission" date="2025-08" db="UniProtKB">
        <authorList>
            <consortium name="RefSeq"/>
        </authorList>
    </citation>
    <scope>IDENTIFICATION</scope>
    <source>
        <strain evidence="6">CBS 342.82</strain>
    </source>
</reference>
<evidence type="ECO:0008006" key="7">
    <source>
        <dbReference type="Google" id="ProtNLM"/>
    </source>
</evidence>
<reference evidence="6" key="1">
    <citation type="submission" date="2020-01" db="EMBL/GenBank/DDBJ databases">
        <authorList>
            <consortium name="DOE Joint Genome Institute"/>
            <person name="Haridas S."/>
            <person name="Albert R."/>
            <person name="Binder M."/>
            <person name="Bloem J."/>
            <person name="Labutti K."/>
            <person name="Salamov A."/>
            <person name="Andreopoulos B."/>
            <person name="Baker S.E."/>
            <person name="Barry K."/>
            <person name="Bills G."/>
            <person name="Bluhm B.H."/>
            <person name="Cannon C."/>
            <person name="Castanera R."/>
            <person name="Culley D.E."/>
            <person name="Daum C."/>
            <person name="Ezra D."/>
            <person name="Gonzalez J.B."/>
            <person name="Henrissat B."/>
            <person name="Kuo A."/>
            <person name="Liang C."/>
            <person name="Lipzen A."/>
            <person name="Lutzoni F."/>
            <person name="Magnuson J."/>
            <person name="Mondo S."/>
            <person name="Nolan M."/>
            <person name="Ohm R."/>
            <person name="Pangilinan J."/>
            <person name="Park H.-J."/>
            <person name="Ramirez L."/>
            <person name="Alfaro M."/>
            <person name="Sun H."/>
            <person name="Tritt A."/>
            <person name="Yoshinaga Y."/>
            <person name="Zwiers L.-H."/>
            <person name="Turgeon B.G."/>
            <person name="Goodwin S.B."/>
            <person name="Spatafora J.W."/>
            <person name="Crous P.W."/>
            <person name="Grigoriev I.V."/>
        </authorList>
    </citation>
    <scope>NUCLEOTIDE SEQUENCE</scope>
    <source>
        <strain evidence="6">CBS 342.82</strain>
    </source>
</reference>
<dbReference type="GO" id="GO:0005737">
    <property type="term" value="C:cytoplasm"/>
    <property type="evidence" value="ECO:0007669"/>
    <property type="project" value="UniProtKB-SubCell"/>
</dbReference>
<keyword evidence="5" id="KW-1185">Reference proteome</keyword>
<dbReference type="AlphaFoldDB" id="A0A6J3LW75"/>
<sequence>MAESVGQGVGKDLGLRLAAHAKMIGTRVGIDRSDEAEQAEECHQVAYFLSDWEKSKEVENLYIRALGGYEKAWGAEYTSTLDTVNNLGLLYKNQGKMAEAEEMYLRALRRKKKA</sequence>
<dbReference type="GO" id="GO:0007018">
    <property type="term" value="P:microtubule-based movement"/>
    <property type="evidence" value="ECO:0007669"/>
    <property type="project" value="TreeGrafter"/>
</dbReference>
<evidence type="ECO:0000313" key="5">
    <source>
        <dbReference type="Proteomes" id="UP000504637"/>
    </source>
</evidence>
<keyword evidence="4" id="KW-0802">TPR repeat</keyword>
<dbReference type="OrthoDB" id="1658288at2759"/>
<dbReference type="InterPro" id="IPR011990">
    <property type="entry name" value="TPR-like_helical_dom_sf"/>
</dbReference>
<dbReference type="SUPFAM" id="SSF48452">
    <property type="entry name" value="TPR-like"/>
    <property type="match status" value="1"/>
</dbReference>
<dbReference type="RefSeq" id="XP_033457057.1">
    <property type="nucleotide sequence ID" value="XM_033607958.1"/>
</dbReference>
<evidence type="ECO:0000256" key="1">
    <source>
        <dbReference type="ARBA" id="ARBA00004496"/>
    </source>
</evidence>
<evidence type="ECO:0000256" key="4">
    <source>
        <dbReference type="ARBA" id="ARBA00022803"/>
    </source>
</evidence>
<comment type="subcellular location">
    <subcellularLocation>
        <location evidence="1">Cytoplasm</location>
    </subcellularLocation>
</comment>
<dbReference type="GO" id="GO:0005871">
    <property type="term" value="C:kinesin complex"/>
    <property type="evidence" value="ECO:0007669"/>
    <property type="project" value="InterPro"/>
</dbReference>
<accession>A0A6J3LW75</accession>
<dbReference type="PANTHER" id="PTHR45783:SF3">
    <property type="entry name" value="KINESIN LIGHT CHAIN"/>
    <property type="match status" value="1"/>
</dbReference>
<dbReference type="GO" id="GO:0019894">
    <property type="term" value="F:kinesin binding"/>
    <property type="evidence" value="ECO:0007669"/>
    <property type="project" value="TreeGrafter"/>
</dbReference>
<dbReference type="Gene3D" id="1.25.40.10">
    <property type="entry name" value="Tetratricopeptide repeat domain"/>
    <property type="match status" value="1"/>
</dbReference>
<dbReference type="PROSITE" id="PS50293">
    <property type="entry name" value="TPR_REGION"/>
    <property type="match status" value="1"/>
</dbReference>
<organism evidence="6">
    <name type="scientific">Dissoconium aciculare CBS 342.82</name>
    <dbReference type="NCBI Taxonomy" id="1314786"/>
    <lineage>
        <taxon>Eukaryota</taxon>
        <taxon>Fungi</taxon>
        <taxon>Dikarya</taxon>
        <taxon>Ascomycota</taxon>
        <taxon>Pezizomycotina</taxon>
        <taxon>Dothideomycetes</taxon>
        <taxon>Dothideomycetidae</taxon>
        <taxon>Mycosphaerellales</taxon>
        <taxon>Dissoconiaceae</taxon>
        <taxon>Dissoconium</taxon>
    </lineage>
</organism>
<dbReference type="Pfam" id="PF13374">
    <property type="entry name" value="TPR_10"/>
    <property type="match status" value="1"/>
</dbReference>
<evidence type="ECO:0000313" key="6">
    <source>
        <dbReference type="RefSeq" id="XP_033457057.1"/>
    </source>
</evidence>
<gene>
    <name evidence="6" type="ORF">K489DRAFT_412680</name>
</gene>
<name>A0A6J3LW75_9PEZI</name>
<proteinExistence type="predicted"/>